<name>A0A7R8X9K5_9CRUS</name>
<evidence type="ECO:0000313" key="1">
    <source>
        <dbReference type="EMBL" id="CAD7246586.1"/>
    </source>
</evidence>
<evidence type="ECO:0000313" key="2">
    <source>
        <dbReference type="Proteomes" id="UP000677054"/>
    </source>
</evidence>
<sequence>MSLGLSLFLPVAAKIKNLQDYYGRVMNNVQPLPSGVDISNTIKYFSQVLLGVLRDVPQSPLELLRHGGSNESRLALFPNLDYIGLFEALIQTAQIVPLVPSASQWYDLVLCQHVNCPKGRAAEAVQMCQDHSISIFLGGDSPPPLFVCPDCAEFVHSEWPSVLLEDLLFPLQQVSLTCENKVLRFGIMKTVTRVLEDYYRSDFLKVHGENMLLTWLKDEKQACQQWNCRSQQKAAVSTCFSMECASYNGNHPMRYCQQCHNIRHNERRGYNHAFSMNVSSAWSLPTCTQPYCFEAIISLLKEAQLPIEPKNQDTHDRHVRFSHFDIFEQPDPAEVEERRLISRFGIYLLVGLCKPQPDTPIDVLGRLLSMLFQWFHATACLPDDKTTNTLEQLKSDYVQEWLQSVMNLHPNVVKECLLPLPVEYARVGGNWESQITRAEHVKQGLSRLLCLVPYELISLDLWTEIMPFWMEAINTDIPEAEYQDIRVVLT</sequence>
<proteinExistence type="predicted"/>
<dbReference type="InterPro" id="IPR024855">
    <property type="entry name" value="UNC79"/>
</dbReference>
<gene>
    <name evidence="1" type="ORF">DSTB1V02_LOCUS6434</name>
</gene>
<keyword evidence="2" id="KW-1185">Reference proteome</keyword>
<dbReference type="Proteomes" id="UP000677054">
    <property type="component" value="Unassembled WGS sequence"/>
</dbReference>
<dbReference type="Pfam" id="PF14776">
    <property type="entry name" value="UNC-79"/>
    <property type="match status" value="2"/>
</dbReference>
<dbReference type="AlphaFoldDB" id="A0A7R8X9K5"/>
<accession>A0A7R8X9K5</accession>
<reference evidence="1" key="1">
    <citation type="submission" date="2020-11" db="EMBL/GenBank/DDBJ databases">
        <authorList>
            <person name="Tran Van P."/>
        </authorList>
    </citation>
    <scope>NUCLEOTIDE SEQUENCE</scope>
</reference>
<dbReference type="PANTHER" id="PTHR21696:SF2">
    <property type="entry name" value="PROTEIN UNC-79 HOMOLOG"/>
    <property type="match status" value="1"/>
</dbReference>
<organism evidence="1">
    <name type="scientific">Darwinula stevensoni</name>
    <dbReference type="NCBI Taxonomy" id="69355"/>
    <lineage>
        <taxon>Eukaryota</taxon>
        <taxon>Metazoa</taxon>
        <taxon>Ecdysozoa</taxon>
        <taxon>Arthropoda</taxon>
        <taxon>Crustacea</taxon>
        <taxon>Oligostraca</taxon>
        <taxon>Ostracoda</taxon>
        <taxon>Podocopa</taxon>
        <taxon>Podocopida</taxon>
        <taxon>Darwinulocopina</taxon>
        <taxon>Darwinuloidea</taxon>
        <taxon>Darwinulidae</taxon>
        <taxon>Darwinula</taxon>
    </lineage>
</organism>
<dbReference type="EMBL" id="LR900693">
    <property type="protein sequence ID" value="CAD7246586.1"/>
    <property type="molecule type" value="Genomic_DNA"/>
</dbReference>
<protein>
    <submittedName>
        <fullName evidence="1">Uncharacterized protein</fullName>
    </submittedName>
</protein>
<dbReference type="PANTHER" id="PTHR21696">
    <property type="entry name" value="PROTEIN UNC-79 HOMOLOG"/>
    <property type="match status" value="1"/>
</dbReference>
<dbReference type="OrthoDB" id="6270916at2759"/>
<dbReference type="EMBL" id="CAJPEV010001176">
    <property type="protein sequence ID" value="CAG0891187.1"/>
    <property type="molecule type" value="Genomic_DNA"/>
</dbReference>